<dbReference type="KEGG" id="pbt:ING2E5B_1798"/>
<accession>A0A098C3R0</accession>
<evidence type="ECO:0000313" key="2">
    <source>
        <dbReference type="Proteomes" id="UP000032417"/>
    </source>
</evidence>
<evidence type="ECO:0000313" key="1">
    <source>
        <dbReference type="EMBL" id="CEA16542.1"/>
    </source>
</evidence>
<proteinExistence type="predicted"/>
<dbReference type="STRING" id="1562970.ING2E5B_1798"/>
<protein>
    <submittedName>
        <fullName evidence="1">Uncharacterized protein</fullName>
    </submittedName>
</protein>
<dbReference type="AlphaFoldDB" id="A0A098C3R0"/>
<organism evidence="1 2">
    <name type="scientific">Fermentimonas caenicola</name>
    <dbReference type="NCBI Taxonomy" id="1562970"/>
    <lineage>
        <taxon>Bacteria</taxon>
        <taxon>Pseudomonadati</taxon>
        <taxon>Bacteroidota</taxon>
        <taxon>Bacteroidia</taxon>
        <taxon>Bacteroidales</taxon>
        <taxon>Dysgonomonadaceae</taxon>
        <taxon>Fermentimonas</taxon>
    </lineage>
</organism>
<keyword evidence="2" id="KW-1185">Reference proteome</keyword>
<gene>
    <name evidence="1" type="ORF">ING2E5B_1798</name>
</gene>
<dbReference type="EMBL" id="LN515532">
    <property type="protein sequence ID" value="CEA16542.1"/>
    <property type="molecule type" value="Genomic_DNA"/>
</dbReference>
<reference evidence="1 2" key="1">
    <citation type="submission" date="2014-08" db="EMBL/GenBank/DDBJ databases">
        <authorList>
            <person name="Wibberg D."/>
        </authorList>
    </citation>
    <scope>NUCLEOTIDE SEQUENCE [LARGE SCALE GENOMIC DNA]</scope>
    <source>
        <strain evidence="2">ING2-E5B</strain>
    </source>
</reference>
<dbReference type="HOGENOM" id="CLU_3237484_0_0_10"/>
<sequence length="43" mass="5079">MSAKSNKKSDYEVDHNVFILIFAAQIERRLLQHSDKQRTGKKF</sequence>
<dbReference type="Proteomes" id="UP000032417">
    <property type="component" value="Chromosome 1"/>
</dbReference>
<name>A0A098C3R0_9BACT</name>